<evidence type="ECO:0000256" key="1">
    <source>
        <dbReference type="ARBA" id="ARBA00022679"/>
    </source>
</evidence>
<evidence type="ECO:0000259" key="6">
    <source>
        <dbReference type="PROSITE" id="PS50921"/>
    </source>
</evidence>
<dbReference type="SMART" id="SM01012">
    <property type="entry name" value="ANTAR"/>
    <property type="match status" value="1"/>
</dbReference>
<dbReference type="SMART" id="SM00065">
    <property type="entry name" value="GAF"/>
    <property type="match status" value="1"/>
</dbReference>
<dbReference type="Gene3D" id="3.30.450.40">
    <property type="match status" value="1"/>
</dbReference>
<dbReference type="SUPFAM" id="SSF55781">
    <property type="entry name" value="GAF domain-like"/>
    <property type="match status" value="1"/>
</dbReference>
<keyword evidence="3" id="KW-0805">Transcription regulation</keyword>
<dbReference type="InterPro" id="IPR036388">
    <property type="entry name" value="WH-like_DNA-bd_sf"/>
</dbReference>
<keyword evidence="7" id="KW-0614">Plasmid</keyword>
<dbReference type="PIRSF" id="PIRSF036625">
    <property type="entry name" value="GAF_ANTAR"/>
    <property type="match status" value="1"/>
</dbReference>
<geneLocation type="plasmid" evidence="7">
    <name>punmamed1</name>
</geneLocation>
<sequence length="253" mass="27556">MTRVQRLTEVFVEVANSLTEDFGVIEFLQQLCERCVELVDVAAAGILLADQHGTLLTIAASDERTHMLELFALQHDQGPCVDCYRTGAARTGIDLTDLRVVGDWEPFAAQARRIGFVAANAIPMRLRGRVIGTLGLFQSKPGPLGSDDVLLAQALADVATVAILQQRTLADSETERGQLQYALTSRIVVEQVKGILAERWRVPLDTAFAALRSYARANRLQLATLARSIADGAFDTGRIPRPHATQEPPPATD</sequence>
<dbReference type="Pfam" id="PF03861">
    <property type="entry name" value="ANTAR"/>
    <property type="match status" value="1"/>
</dbReference>
<dbReference type="EMBL" id="CP159873">
    <property type="protein sequence ID" value="XCM84373.1"/>
    <property type="molecule type" value="Genomic_DNA"/>
</dbReference>
<reference evidence="7" key="1">
    <citation type="submission" date="2024-06" db="EMBL/GenBank/DDBJ databases">
        <title>The genome sequences of Kitasatospora sp. strain HUAS MG31.</title>
        <authorList>
            <person name="Mo P."/>
        </authorList>
    </citation>
    <scope>NUCLEOTIDE SEQUENCE</scope>
    <source>
        <strain evidence="7">HUAS MG31</strain>
        <plasmid evidence="7">punmamed1</plasmid>
    </source>
</reference>
<evidence type="ECO:0000313" key="7">
    <source>
        <dbReference type="EMBL" id="XCM84373.1"/>
    </source>
</evidence>
<dbReference type="AlphaFoldDB" id="A0AAU8KAC4"/>
<keyword evidence="4" id="KW-0804">Transcription</keyword>
<evidence type="ECO:0000256" key="3">
    <source>
        <dbReference type="ARBA" id="ARBA00023015"/>
    </source>
</evidence>
<dbReference type="GO" id="GO:0016301">
    <property type="term" value="F:kinase activity"/>
    <property type="evidence" value="ECO:0007669"/>
    <property type="project" value="UniProtKB-KW"/>
</dbReference>
<dbReference type="InterPro" id="IPR005561">
    <property type="entry name" value="ANTAR"/>
</dbReference>
<keyword evidence="2" id="KW-0418">Kinase</keyword>
<proteinExistence type="predicted"/>
<name>A0AAU8KAC4_9ACTN</name>
<dbReference type="InterPro" id="IPR012074">
    <property type="entry name" value="GAF_ANTAR"/>
</dbReference>
<dbReference type="InterPro" id="IPR011006">
    <property type="entry name" value="CheY-like_superfamily"/>
</dbReference>
<dbReference type="SUPFAM" id="SSF52172">
    <property type="entry name" value="CheY-like"/>
    <property type="match status" value="1"/>
</dbReference>
<dbReference type="InterPro" id="IPR003018">
    <property type="entry name" value="GAF"/>
</dbReference>
<feature type="region of interest" description="Disordered" evidence="5">
    <location>
        <begin position="234"/>
        <end position="253"/>
    </location>
</feature>
<dbReference type="PROSITE" id="PS50921">
    <property type="entry name" value="ANTAR"/>
    <property type="match status" value="1"/>
</dbReference>
<dbReference type="Pfam" id="PF13185">
    <property type="entry name" value="GAF_2"/>
    <property type="match status" value="1"/>
</dbReference>
<organism evidence="7">
    <name type="scientific">Kitasatospora camelliae</name>
    <dbReference type="NCBI Taxonomy" id="3156397"/>
    <lineage>
        <taxon>Bacteria</taxon>
        <taxon>Bacillati</taxon>
        <taxon>Actinomycetota</taxon>
        <taxon>Actinomycetes</taxon>
        <taxon>Kitasatosporales</taxon>
        <taxon>Streptomycetaceae</taxon>
        <taxon>Kitasatospora</taxon>
    </lineage>
</organism>
<accession>A0AAU8KAC4</accession>
<evidence type="ECO:0000256" key="2">
    <source>
        <dbReference type="ARBA" id="ARBA00022777"/>
    </source>
</evidence>
<evidence type="ECO:0000256" key="4">
    <source>
        <dbReference type="ARBA" id="ARBA00023163"/>
    </source>
</evidence>
<dbReference type="KEGG" id="kcm:ABWK59_36150"/>
<dbReference type="GO" id="GO:0003723">
    <property type="term" value="F:RNA binding"/>
    <property type="evidence" value="ECO:0007669"/>
    <property type="project" value="InterPro"/>
</dbReference>
<dbReference type="InterPro" id="IPR029016">
    <property type="entry name" value="GAF-like_dom_sf"/>
</dbReference>
<keyword evidence="1" id="KW-0808">Transferase</keyword>
<feature type="domain" description="ANTAR" evidence="6">
    <location>
        <begin position="169"/>
        <end position="230"/>
    </location>
</feature>
<dbReference type="Gene3D" id="1.10.10.10">
    <property type="entry name" value="Winged helix-like DNA-binding domain superfamily/Winged helix DNA-binding domain"/>
    <property type="match status" value="1"/>
</dbReference>
<evidence type="ECO:0000256" key="5">
    <source>
        <dbReference type="SAM" id="MobiDB-lite"/>
    </source>
</evidence>
<protein>
    <submittedName>
        <fullName evidence="7">GAF and ANTAR domain-containing protein</fullName>
    </submittedName>
</protein>
<dbReference type="RefSeq" id="WP_354645308.1">
    <property type="nucleotide sequence ID" value="NZ_CP159873.1"/>
</dbReference>
<gene>
    <name evidence="7" type="ORF">ABWK59_36150</name>
</gene>